<evidence type="ECO:0000256" key="7">
    <source>
        <dbReference type="ARBA" id="ARBA00023136"/>
    </source>
</evidence>
<comment type="similarity">
    <text evidence="2 8">Belongs to the 4-toluene sulfonate uptake permease (TSUP) (TC 2.A.102) family.</text>
</comment>
<dbReference type="PANTHER" id="PTHR30269:SF0">
    <property type="entry name" value="MEMBRANE TRANSPORTER PROTEIN YFCA-RELATED"/>
    <property type="match status" value="1"/>
</dbReference>
<dbReference type="Proteomes" id="UP000253094">
    <property type="component" value="Unassembled WGS sequence"/>
</dbReference>
<dbReference type="EMBL" id="QOIL01000008">
    <property type="protein sequence ID" value="RCG30335.1"/>
    <property type="molecule type" value="Genomic_DNA"/>
</dbReference>
<reference evidence="9 10" key="1">
    <citation type="submission" date="2018-06" db="EMBL/GenBank/DDBJ databases">
        <title>Sphaerisporangium craniellae sp. nov., isolated from a marine sponge in the South China Sea.</title>
        <authorList>
            <person name="Li L."/>
        </authorList>
    </citation>
    <scope>NUCLEOTIDE SEQUENCE [LARGE SCALE GENOMIC DNA]</scope>
    <source>
        <strain evidence="9 10">CCTCC AA 208026</strain>
    </source>
</reference>
<dbReference type="GO" id="GO:0005886">
    <property type="term" value="C:plasma membrane"/>
    <property type="evidence" value="ECO:0007669"/>
    <property type="project" value="UniProtKB-SubCell"/>
</dbReference>
<comment type="caution">
    <text evidence="9">The sequence shown here is derived from an EMBL/GenBank/DDBJ whole genome shotgun (WGS) entry which is preliminary data.</text>
</comment>
<evidence type="ECO:0000256" key="6">
    <source>
        <dbReference type="ARBA" id="ARBA00022989"/>
    </source>
</evidence>
<dbReference type="AlphaFoldDB" id="A0A367FL19"/>
<organism evidence="9 10">
    <name type="scientific">Sphaerisporangium album</name>
    <dbReference type="NCBI Taxonomy" id="509200"/>
    <lineage>
        <taxon>Bacteria</taxon>
        <taxon>Bacillati</taxon>
        <taxon>Actinomycetota</taxon>
        <taxon>Actinomycetes</taxon>
        <taxon>Streptosporangiales</taxon>
        <taxon>Streptosporangiaceae</taxon>
        <taxon>Sphaerisporangium</taxon>
    </lineage>
</organism>
<evidence type="ECO:0000256" key="1">
    <source>
        <dbReference type="ARBA" id="ARBA00004651"/>
    </source>
</evidence>
<accession>A0A367FL19</accession>
<evidence type="ECO:0000256" key="2">
    <source>
        <dbReference type="ARBA" id="ARBA00009142"/>
    </source>
</evidence>
<feature type="transmembrane region" description="Helical" evidence="8">
    <location>
        <begin position="232"/>
        <end position="250"/>
    </location>
</feature>
<sequence>MTPWEVVAILAAGLAAGAINAVVGSGSLITFPTMLALGYPPIVANVSNTVGLVAGGVTGVLGYREELKGQRERLLKLGAGSLLGSVVGGLLLLSLPAKAFQVIVPVLIALACVMVVLQPRVQAWLSARQDEPHPHGGPWLWLGVFAAGVYGGYFGAAQGVILIGLLGIFLDDHLQRVNAAKNLLSLVVNLTAAVLFLIVAEVDLWAALLVALGSLVGGFVGARVGRRLPPRVLRAVIVCVGIVAIVKLVYG</sequence>
<proteinExistence type="inferred from homology"/>
<gene>
    <name evidence="9" type="ORF">DQ384_16515</name>
</gene>
<evidence type="ECO:0000256" key="4">
    <source>
        <dbReference type="ARBA" id="ARBA00022475"/>
    </source>
</evidence>
<keyword evidence="3" id="KW-0813">Transport</keyword>
<dbReference type="Pfam" id="PF01925">
    <property type="entry name" value="TauE"/>
    <property type="match status" value="1"/>
</dbReference>
<dbReference type="OrthoDB" id="3782574at2"/>
<comment type="subcellular location">
    <subcellularLocation>
        <location evidence="1 8">Cell membrane</location>
        <topology evidence="1 8">Multi-pass membrane protein</topology>
    </subcellularLocation>
</comment>
<feature type="transmembrane region" description="Helical" evidence="8">
    <location>
        <begin position="74"/>
        <end position="93"/>
    </location>
</feature>
<keyword evidence="6 8" id="KW-1133">Transmembrane helix</keyword>
<feature type="transmembrane region" description="Helical" evidence="8">
    <location>
        <begin position="139"/>
        <end position="170"/>
    </location>
</feature>
<name>A0A367FL19_9ACTN</name>
<evidence type="ECO:0000256" key="5">
    <source>
        <dbReference type="ARBA" id="ARBA00022692"/>
    </source>
</evidence>
<dbReference type="InterPro" id="IPR052017">
    <property type="entry name" value="TSUP"/>
</dbReference>
<dbReference type="InterPro" id="IPR002781">
    <property type="entry name" value="TM_pro_TauE-like"/>
</dbReference>
<keyword evidence="4 8" id="KW-1003">Cell membrane</keyword>
<feature type="transmembrane region" description="Helical" evidence="8">
    <location>
        <begin position="190"/>
        <end position="220"/>
    </location>
</feature>
<evidence type="ECO:0000256" key="3">
    <source>
        <dbReference type="ARBA" id="ARBA00022448"/>
    </source>
</evidence>
<protein>
    <recommendedName>
        <fullName evidence="8">Probable membrane transporter protein</fullName>
    </recommendedName>
</protein>
<keyword evidence="5 8" id="KW-0812">Transmembrane</keyword>
<feature type="transmembrane region" description="Helical" evidence="8">
    <location>
        <begin position="99"/>
        <end position="118"/>
    </location>
</feature>
<feature type="transmembrane region" description="Helical" evidence="8">
    <location>
        <begin position="37"/>
        <end position="62"/>
    </location>
</feature>
<dbReference type="PANTHER" id="PTHR30269">
    <property type="entry name" value="TRANSMEMBRANE PROTEIN YFCA"/>
    <property type="match status" value="1"/>
</dbReference>
<dbReference type="RefSeq" id="WP_114029697.1">
    <property type="nucleotide sequence ID" value="NZ_QOIL01000008.1"/>
</dbReference>
<evidence type="ECO:0000256" key="8">
    <source>
        <dbReference type="RuleBase" id="RU363041"/>
    </source>
</evidence>
<evidence type="ECO:0000313" key="9">
    <source>
        <dbReference type="EMBL" id="RCG30335.1"/>
    </source>
</evidence>
<keyword evidence="7 8" id="KW-0472">Membrane</keyword>
<keyword evidence="10" id="KW-1185">Reference proteome</keyword>
<evidence type="ECO:0000313" key="10">
    <source>
        <dbReference type="Proteomes" id="UP000253094"/>
    </source>
</evidence>